<dbReference type="SMART" id="SM00278">
    <property type="entry name" value="HhH1"/>
    <property type="match status" value="2"/>
</dbReference>
<dbReference type="Gene3D" id="1.10.10.2220">
    <property type="match status" value="1"/>
</dbReference>
<dbReference type="PANTHER" id="PTHR43788">
    <property type="entry name" value="DNA2/NAM7 HELICASE FAMILY MEMBER"/>
    <property type="match status" value="1"/>
</dbReference>
<dbReference type="Pfam" id="PF13604">
    <property type="entry name" value="AAA_30"/>
    <property type="match status" value="1"/>
</dbReference>
<evidence type="ECO:0000313" key="4">
    <source>
        <dbReference type="EMBL" id="AJT51585.1"/>
    </source>
</evidence>
<dbReference type="InterPro" id="IPR027785">
    <property type="entry name" value="UvrD-like_helicase_C"/>
</dbReference>
<keyword evidence="2" id="KW-0067">ATP-binding</keyword>
<dbReference type="InterPro" id="IPR050534">
    <property type="entry name" value="Coronavir_polyprotein_1ab"/>
</dbReference>
<keyword evidence="1" id="KW-0547">Nucleotide-binding</keyword>
<dbReference type="CDD" id="cd17933">
    <property type="entry name" value="DEXSc_RecD-like"/>
    <property type="match status" value="1"/>
</dbReference>
<dbReference type="AlphaFoldDB" id="A0A0D4CNT9"/>
<dbReference type="SUPFAM" id="SSF52540">
    <property type="entry name" value="P-loop containing nucleoside triphosphate hydrolases"/>
    <property type="match status" value="1"/>
</dbReference>
<dbReference type="Pfam" id="PF14490">
    <property type="entry name" value="HHH_RecD2"/>
    <property type="match status" value="1"/>
</dbReference>
<dbReference type="Pfam" id="PF18335">
    <property type="entry name" value="SH3_13"/>
    <property type="match status" value="1"/>
</dbReference>
<keyword evidence="4" id="KW-0614">Plasmid</keyword>
<feature type="domain" description="Helix-hairpin-helix DNA-binding motif class 1" evidence="3">
    <location>
        <begin position="193"/>
        <end position="212"/>
    </location>
</feature>
<dbReference type="InterPro" id="IPR029493">
    <property type="entry name" value="RecD2-like_HHH"/>
</dbReference>
<keyword evidence="5" id="KW-1185">Reference proteome</keyword>
<dbReference type="InterPro" id="IPR003583">
    <property type="entry name" value="Hlx-hairpin-Hlx_DNA-bd_motif"/>
</dbReference>
<evidence type="ECO:0000259" key="3">
    <source>
        <dbReference type="SMART" id="SM00278"/>
    </source>
</evidence>
<dbReference type="GO" id="GO:0006281">
    <property type="term" value="P:DNA repair"/>
    <property type="evidence" value="ECO:0007669"/>
    <property type="project" value="InterPro"/>
</dbReference>
<evidence type="ECO:0000256" key="2">
    <source>
        <dbReference type="ARBA" id="ARBA00022840"/>
    </source>
</evidence>
<dbReference type="InterPro" id="IPR027417">
    <property type="entry name" value="P-loop_NTPase"/>
</dbReference>
<dbReference type="GO" id="GO:0006310">
    <property type="term" value="P:DNA recombination"/>
    <property type="evidence" value="ECO:0007669"/>
    <property type="project" value="TreeGrafter"/>
</dbReference>
<dbReference type="GO" id="GO:0017116">
    <property type="term" value="F:single-stranded DNA helicase activity"/>
    <property type="evidence" value="ECO:0007669"/>
    <property type="project" value="TreeGrafter"/>
</dbReference>
<dbReference type="PANTHER" id="PTHR43788:SF6">
    <property type="entry name" value="DNA HELICASE B"/>
    <property type="match status" value="1"/>
</dbReference>
<dbReference type="Gene3D" id="2.30.30.940">
    <property type="match status" value="1"/>
</dbReference>
<dbReference type="Pfam" id="PF14520">
    <property type="entry name" value="HHH_5"/>
    <property type="match status" value="1"/>
</dbReference>
<proteinExistence type="predicted"/>
<feature type="domain" description="Helix-hairpin-helix DNA-binding motif class 1" evidence="3">
    <location>
        <begin position="128"/>
        <end position="147"/>
    </location>
</feature>
<dbReference type="InterPro" id="IPR010994">
    <property type="entry name" value="RuvA_2-like"/>
</dbReference>
<dbReference type="EMBL" id="CP011014">
    <property type="protein sequence ID" value="AJT51585.1"/>
    <property type="molecule type" value="Genomic_DNA"/>
</dbReference>
<protein>
    <recommendedName>
        <fullName evidence="3">Helix-hairpin-helix DNA-binding motif class 1 domain-containing protein</fullName>
    </recommendedName>
</protein>
<accession>A0A0D4CNT9</accession>
<dbReference type="HOGENOM" id="CLU_007524_0_1_9"/>
<geneLocation type="plasmid" evidence="4 5">
    <name>pLM1</name>
</geneLocation>
<sequence length="749" mass="83657">MPDERVEFTAKLKKYIYKASDSDYKVASIDVSDATSNRVARNPWGSVTLTGKFTMMKNVEYLVVAEKQDNAKYGVQYSLVNIKRKNPIEEMSAGDFQRFLIAINPIKGGLINKTYPDARAIFEKQDVEALTKIKGIGEKTALALFNKYESQKDYSPAYAVYSEWGFTNQTVKRICKHFGSVDKAVLVLERNPYELMNVGGIGFKTIDAKALENGIAANDKRRVRAFVMDYFDNLTMSGSSWTSISNLTGFLNKEIFDCDIEDTIDWVANSGLFIVKTVNGVERVTRASDYQDEKDIAKDLIRLRDAQSWIKTIKRVGSIVKGIEDEQGWEYSDEQKHAISKILKQNVVLLQGSGGVGKTSIMKAVIKVLRENGYTVASCALSGKASDNLTQVTGLQGRTIHRLLGIGGAPNAQYNSDNPLPYNVVVLDEVSMVDTGLLAKLLRAIPSGAKFIMIGDSAQLDSIGVGTMRDIIDSHVIPTVTLETIHRQAKKSAIITHSLQYRYGQMPKDVTEKDSWKLKGENKDLGYVFEPYSNESNLLADAYKVFRYVLKRYDVKDVQIITPMTKNCDQLNTMAQRVVNPESPDKHEYENKTKGFVLREGDKVLNVANNYKTVDVTGENILPIFNGNTGIIEKIDVDESDQDNNEVEITVDFDGIGKVLLSGKQVESLRLGYAMTVHKSQGSTIPCVIIVLPFQYMLNSRELLYTAITRASQECYMLTSMRTLKATIKKSSATVHHSNLIDMLKKEGE</sequence>
<dbReference type="Proteomes" id="UP000003645">
    <property type="component" value="Plasmid pLM1"/>
</dbReference>
<dbReference type="GO" id="GO:0003677">
    <property type="term" value="F:DNA binding"/>
    <property type="evidence" value="ECO:0007669"/>
    <property type="project" value="InterPro"/>
</dbReference>
<evidence type="ECO:0000313" key="5">
    <source>
        <dbReference type="Proteomes" id="UP000003645"/>
    </source>
</evidence>
<dbReference type="InterPro" id="IPR041451">
    <property type="entry name" value="RecD2_SH13"/>
</dbReference>
<dbReference type="OrthoDB" id="9803432at2"/>
<dbReference type="GO" id="GO:0009338">
    <property type="term" value="C:exodeoxyribonuclease V complex"/>
    <property type="evidence" value="ECO:0007669"/>
    <property type="project" value="TreeGrafter"/>
</dbReference>
<dbReference type="SUPFAM" id="SSF47781">
    <property type="entry name" value="RuvA domain 2-like"/>
    <property type="match status" value="1"/>
</dbReference>
<dbReference type="KEGG" id="lmu:LBLM1_11185"/>
<dbReference type="RefSeq" id="WP_006501101.1">
    <property type="nucleotide sequence ID" value="NZ_CP011014.1"/>
</dbReference>
<gene>
    <name evidence="4" type="ORF">LBLM1_11185</name>
</gene>
<dbReference type="GO" id="GO:0005524">
    <property type="term" value="F:ATP binding"/>
    <property type="evidence" value="ECO:0007669"/>
    <property type="project" value="UniProtKB-KW"/>
</dbReference>
<dbReference type="Gene3D" id="3.40.50.300">
    <property type="entry name" value="P-loop containing nucleotide triphosphate hydrolases"/>
    <property type="match status" value="2"/>
</dbReference>
<dbReference type="Pfam" id="PF13538">
    <property type="entry name" value="UvrD_C_2"/>
    <property type="match status" value="1"/>
</dbReference>
<dbReference type="CDD" id="cd18809">
    <property type="entry name" value="SF1_C_RecD"/>
    <property type="match status" value="1"/>
</dbReference>
<reference evidence="4 5" key="1">
    <citation type="journal article" date="2012" name="J. Bacteriol.">
        <title>Genome sequence of Lactobacillus mucosae LM1, isolated from piglet feces.</title>
        <authorList>
            <person name="Lee J.H."/>
            <person name="Valeriano V.D."/>
            <person name="Shin Y.R."/>
            <person name="Chae J.P."/>
            <person name="Kim G.B."/>
            <person name="Ham J.S."/>
            <person name="Chun J."/>
            <person name="Kang D.K."/>
        </authorList>
    </citation>
    <scope>NUCLEOTIDE SEQUENCE [LARGE SCALE GENOMIC DNA]</scope>
    <source>
        <strain evidence="4 5">LM1</strain>
        <plasmid evidence="4">pLM1</plasmid>
    </source>
</reference>
<name>A0A0D4CNT9_LIMMU</name>
<evidence type="ECO:0000256" key="1">
    <source>
        <dbReference type="ARBA" id="ARBA00022741"/>
    </source>
</evidence>
<organism evidence="4 5">
    <name type="scientific">Limosilactobacillus mucosae LM1</name>
    <dbReference type="NCBI Taxonomy" id="1130798"/>
    <lineage>
        <taxon>Bacteria</taxon>
        <taxon>Bacillati</taxon>
        <taxon>Bacillota</taxon>
        <taxon>Bacilli</taxon>
        <taxon>Lactobacillales</taxon>
        <taxon>Lactobacillaceae</taxon>
        <taxon>Limosilactobacillus</taxon>
    </lineage>
</organism>